<keyword evidence="2 6" id="KW-0812">Transmembrane</keyword>
<dbReference type="Proteomes" id="UP001497497">
    <property type="component" value="Unassembled WGS sequence"/>
</dbReference>
<evidence type="ECO:0000256" key="2">
    <source>
        <dbReference type="ARBA" id="ARBA00022692"/>
    </source>
</evidence>
<feature type="transmembrane region" description="Helical" evidence="6">
    <location>
        <begin position="74"/>
        <end position="98"/>
    </location>
</feature>
<sequence length="190" mass="20851">MPFDGFFTTLGLAQAVFALVMWVGAFPTRGWISGTTVLGIITQDLEVGLFKTSKSGVIVDTKEYFKSQYDSIEATIITLSLGGMFLLTAIGLLCWYFYTPAARKLGLAYVMCAMMAGVFLMAGVVIFETSFDDVNYIVGYSWYLALFSGLLSWSSFVTFITGVKRGERDPHGTPVRGGNQRKGDRTPLLP</sequence>
<evidence type="ECO:0000256" key="5">
    <source>
        <dbReference type="SAM" id="MobiDB-lite"/>
    </source>
</evidence>
<protein>
    <submittedName>
        <fullName evidence="7">Uncharacterized protein</fullName>
    </submittedName>
</protein>
<name>A0AAV2IFW3_LYMST</name>
<dbReference type="EMBL" id="CAXITT010000680">
    <property type="protein sequence ID" value="CAL1545139.1"/>
    <property type="molecule type" value="Genomic_DNA"/>
</dbReference>
<feature type="transmembrane region" description="Helical" evidence="6">
    <location>
        <begin position="139"/>
        <end position="160"/>
    </location>
</feature>
<evidence type="ECO:0000256" key="3">
    <source>
        <dbReference type="ARBA" id="ARBA00022989"/>
    </source>
</evidence>
<evidence type="ECO:0000256" key="6">
    <source>
        <dbReference type="SAM" id="Phobius"/>
    </source>
</evidence>
<evidence type="ECO:0000313" key="8">
    <source>
        <dbReference type="Proteomes" id="UP001497497"/>
    </source>
</evidence>
<dbReference type="GO" id="GO:0005886">
    <property type="term" value="C:plasma membrane"/>
    <property type="evidence" value="ECO:0007669"/>
    <property type="project" value="TreeGrafter"/>
</dbReference>
<comment type="subcellular location">
    <subcellularLocation>
        <location evidence="1">Membrane</location>
        <topology evidence="1">Multi-pass membrane protein</topology>
    </subcellularLocation>
</comment>
<keyword evidence="4 6" id="KW-0472">Membrane</keyword>
<dbReference type="PANTHER" id="PTHR10671">
    <property type="entry name" value="EPITHELIAL MEMBRANE PROTEIN-RELATED"/>
    <property type="match status" value="1"/>
</dbReference>
<comment type="caution">
    <text evidence="7">The sequence shown here is derived from an EMBL/GenBank/DDBJ whole genome shotgun (WGS) entry which is preliminary data.</text>
</comment>
<dbReference type="InterPro" id="IPR050579">
    <property type="entry name" value="PMP-22/EMP/MP20-like"/>
</dbReference>
<accession>A0AAV2IFW3</accession>
<gene>
    <name evidence="7" type="ORF">GSLYS_00018622001</name>
</gene>
<keyword evidence="3 6" id="KW-1133">Transmembrane helix</keyword>
<feature type="transmembrane region" description="Helical" evidence="6">
    <location>
        <begin position="105"/>
        <end position="127"/>
    </location>
</feature>
<evidence type="ECO:0000256" key="1">
    <source>
        <dbReference type="ARBA" id="ARBA00004141"/>
    </source>
</evidence>
<evidence type="ECO:0000256" key="4">
    <source>
        <dbReference type="ARBA" id="ARBA00023136"/>
    </source>
</evidence>
<proteinExistence type="predicted"/>
<organism evidence="7 8">
    <name type="scientific">Lymnaea stagnalis</name>
    <name type="common">Great pond snail</name>
    <name type="synonym">Helix stagnalis</name>
    <dbReference type="NCBI Taxonomy" id="6523"/>
    <lineage>
        <taxon>Eukaryota</taxon>
        <taxon>Metazoa</taxon>
        <taxon>Spiralia</taxon>
        <taxon>Lophotrochozoa</taxon>
        <taxon>Mollusca</taxon>
        <taxon>Gastropoda</taxon>
        <taxon>Heterobranchia</taxon>
        <taxon>Euthyneura</taxon>
        <taxon>Panpulmonata</taxon>
        <taxon>Hygrophila</taxon>
        <taxon>Lymnaeoidea</taxon>
        <taxon>Lymnaeidae</taxon>
        <taxon>Lymnaea</taxon>
    </lineage>
</organism>
<evidence type="ECO:0000313" key="7">
    <source>
        <dbReference type="EMBL" id="CAL1545139.1"/>
    </source>
</evidence>
<feature type="region of interest" description="Disordered" evidence="5">
    <location>
        <begin position="168"/>
        <end position="190"/>
    </location>
</feature>
<reference evidence="7 8" key="1">
    <citation type="submission" date="2024-04" db="EMBL/GenBank/DDBJ databases">
        <authorList>
            <consortium name="Genoscope - CEA"/>
            <person name="William W."/>
        </authorList>
    </citation>
    <scope>NUCLEOTIDE SEQUENCE [LARGE SCALE GENOMIC DNA]</scope>
</reference>
<dbReference type="PANTHER" id="PTHR10671:SF108">
    <property type="entry name" value="CLAUDIN FAMILY PROTEIN-RELATED"/>
    <property type="match status" value="1"/>
</dbReference>
<dbReference type="AlphaFoldDB" id="A0AAV2IFW3"/>
<feature type="compositionally biased region" description="Basic and acidic residues" evidence="5">
    <location>
        <begin position="181"/>
        <end position="190"/>
    </location>
</feature>
<keyword evidence="8" id="KW-1185">Reference proteome</keyword>